<proteinExistence type="predicted"/>
<comment type="caution">
    <text evidence="3">The sequence shown here is derived from an EMBL/GenBank/DDBJ whole genome shotgun (WGS) entry which is preliminary data.</text>
</comment>
<feature type="compositionally biased region" description="Polar residues" evidence="2">
    <location>
        <begin position="46"/>
        <end position="57"/>
    </location>
</feature>
<sequence>MGRLRKSSQSKVSGSRTVKAFRPPLRSYPMILRRVSAQSRSASVHTAPSASHATPMSSDPAPAVFSTSLTSDPASTTFDTSYSPDSSGTSPPINQPNFVFAKQTHDYMIRSTRILQTQTEMLILLAQNLTSLNQNKESLELKIEQQMNIRAADLRCPLCSDLSWNPHIAKDKPFENPWIEAPSKKPFCYMSPKRTTPSRTKAAGIATQYRNTSIRGQRAITETHSATLTYNSHSTSSTLNTVFNDGDALASRPPLPVDIDSIHEFPTIPPGRDEYLERQGGTDELVEGLDTLHAASEKIFKAQKEEIQLRRHQITVLKEQCRKYQETICLTKLTQEREHRCPACDNLAWEPQQREVQVARGGAQNAELSFAGLLSHR</sequence>
<dbReference type="AlphaFoldDB" id="A0A9W9B016"/>
<gene>
    <name evidence="3" type="ORF">C8J55DRAFT_554427</name>
</gene>
<feature type="coiled-coil region" evidence="1">
    <location>
        <begin position="122"/>
        <end position="149"/>
    </location>
</feature>
<evidence type="ECO:0000256" key="1">
    <source>
        <dbReference type="SAM" id="Coils"/>
    </source>
</evidence>
<feature type="compositionally biased region" description="Polar residues" evidence="2">
    <location>
        <begin position="65"/>
        <end position="97"/>
    </location>
</feature>
<keyword evidence="1" id="KW-0175">Coiled coil</keyword>
<accession>A0A9W9B016</accession>
<organism evidence="3 4">
    <name type="scientific">Lentinula lateritia</name>
    <dbReference type="NCBI Taxonomy" id="40482"/>
    <lineage>
        <taxon>Eukaryota</taxon>
        <taxon>Fungi</taxon>
        <taxon>Dikarya</taxon>
        <taxon>Basidiomycota</taxon>
        <taxon>Agaricomycotina</taxon>
        <taxon>Agaricomycetes</taxon>
        <taxon>Agaricomycetidae</taxon>
        <taxon>Agaricales</taxon>
        <taxon>Marasmiineae</taxon>
        <taxon>Omphalotaceae</taxon>
        <taxon>Lentinula</taxon>
    </lineage>
</organism>
<evidence type="ECO:0000313" key="4">
    <source>
        <dbReference type="Proteomes" id="UP001150238"/>
    </source>
</evidence>
<dbReference type="EMBL" id="JANVFS010000002">
    <property type="protein sequence ID" value="KAJ4494803.1"/>
    <property type="molecule type" value="Genomic_DNA"/>
</dbReference>
<evidence type="ECO:0000256" key="2">
    <source>
        <dbReference type="SAM" id="MobiDB-lite"/>
    </source>
</evidence>
<reference evidence="3" key="2">
    <citation type="journal article" date="2023" name="Proc. Natl. Acad. Sci. U.S.A.">
        <title>A global phylogenomic analysis of the shiitake genus Lentinula.</title>
        <authorList>
            <person name="Sierra-Patev S."/>
            <person name="Min B."/>
            <person name="Naranjo-Ortiz M."/>
            <person name="Looney B."/>
            <person name="Konkel Z."/>
            <person name="Slot J.C."/>
            <person name="Sakamoto Y."/>
            <person name="Steenwyk J.L."/>
            <person name="Rokas A."/>
            <person name="Carro J."/>
            <person name="Camarero S."/>
            <person name="Ferreira P."/>
            <person name="Molpeceres G."/>
            <person name="Ruiz-Duenas F.J."/>
            <person name="Serrano A."/>
            <person name="Henrissat B."/>
            <person name="Drula E."/>
            <person name="Hughes K.W."/>
            <person name="Mata J.L."/>
            <person name="Ishikawa N.K."/>
            <person name="Vargas-Isla R."/>
            <person name="Ushijima S."/>
            <person name="Smith C.A."/>
            <person name="Donoghue J."/>
            <person name="Ahrendt S."/>
            <person name="Andreopoulos W."/>
            <person name="He G."/>
            <person name="LaButti K."/>
            <person name="Lipzen A."/>
            <person name="Ng V."/>
            <person name="Riley R."/>
            <person name="Sandor L."/>
            <person name="Barry K."/>
            <person name="Martinez A.T."/>
            <person name="Xiao Y."/>
            <person name="Gibbons J.G."/>
            <person name="Terashima K."/>
            <person name="Grigoriev I.V."/>
            <person name="Hibbett D."/>
        </authorList>
    </citation>
    <scope>NUCLEOTIDE SEQUENCE</scope>
    <source>
        <strain evidence="3">Sp2 HRB7682 ss15</strain>
    </source>
</reference>
<protein>
    <submittedName>
        <fullName evidence="3">Uncharacterized protein</fullName>
    </submittedName>
</protein>
<evidence type="ECO:0000313" key="3">
    <source>
        <dbReference type="EMBL" id="KAJ4494803.1"/>
    </source>
</evidence>
<feature type="region of interest" description="Disordered" evidence="2">
    <location>
        <begin position="39"/>
        <end position="97"/>
    </location>
</feature>
<dbReference type="Proteomes" id="UP001150238">
    <property type="component" value="Unassembled WGS sequence"/>
</dbReference>
<reference evidence="3" key="1">
    <citation type="submission" date="2022-08" db="EMBL/GenBank/DDBJ databases">
        <authorList>
            <consortium name="DOE Joint Genome Institute"/>
            <person name="Min B."/>
            <person name="Riley R."/>
            <person name="Sierra-Patev S."/>
            <person name="Naranjo-Ortiz M."/>
            <person name="Looney B."/>
            <person name="Konkel Z."/>
            <person name="Slot J.C."/>
            <person name="Sakamoto Y."/>
            <person name="Steenwyk J.L."/>
            <person name="Rokas A."/>
            <person name="Carro J."/>
            <person name="Camarero S."/>
            <person name="Ferreira P."/>
            <person name="Molpeceres G."/>
            <person name="Ruiz-Duenas F.J."/>
            <person name="Serrano A."/>
            <person name="Henrissat B."/>
            <person name="Drula E."/>
            <person name="Hughes K.W."/>
            <person name="Mata J.L."/>
            <person name="Ishikawa N.K."/>
            <person name="Vargas-Isla R."/>
            <person name="Ushijima S."/>
            <person name="Smith C.A."/>
            <person name="Ahrendt S."/>
            <person name="Andreopoulos W."/>
            <person name="He G."/>
            <person name="Labutti K."/>
            <person name="Lipzen A."/>
            <person name="Ng V."/>
            <person name="Sandor L."/>
            <person name="Barry K."/>
            <person name="Martinez A.T."/>
            <person name="Xiao Y."/>
            <person name="Gibbons J.G."/>
            <person name="Terashima K."/>
            <person name="Hibbett D.S."/>
            <person name="Grigoriev I.V."/>
        </authorList>
    </citation>
    <scope>NUCLEOTIDE SEQUENCE</scope>
    <source>
        <strain evidence="3">Sp2 HRB7682 ss15</strain>
    </source>
</reference>
<name>A0A9W9B016_9AGAR</name>